<keyword evidence="2" id="KW-1185">Reference proteome</keyword>
<dbReference type="RefSeq" id="WP_066978763.1">
    <property type="nucleotide sequence ID" value="NZ_LUUI01000076.1"/>
</dbReference>
<dbReference type="AlphaFoldDB" id="A0A177NLM2"/>
<dbReference type="EMBL" id="LUUI01000076">
    <property type="protein sequence ID" value="OAI18761.1"/>
    <property type="molecule type" value="Genomic_DNA"/>
</dbReference>
<dbReference type="OrthoDB" id="5420310at2"/>
<protein>
    <recommendedName>
        <fullName evidence="3">DUF523 domain-containing protein</fullName>
    </recommendedName>
</protein>
<evidence type="ECO:0000313" key="2">
    <source>
        <dbReference type="Proteomes" id="UP000078476"/>
    </source>
</evidence>
<dbReference type="STRING" id="980561.A1359_04110"/>
<sequence length="193" mass="21914">MLKTLYKKLFERTGFTLINDNRSGRLVAVIECIFNQNARDAGAANFPALNGPILDLCNEYNVGIVEMPCPEMRFLGFERKRQPGQSIRDALDTVEGRNCCRKMSIDIVDRIEDYTKQGYQLLAILGGNPMSPGCAIHCQDSNLLAHSGVFMKELQDELRKRHIEIPFKGIRDSDPEMFALDIEWVREIFSARG</sequence>
<accession>A0A177NLM2</accession>
<name>A0A177NLM2_9GAMM</name>
<proteinExistence type="predicted"/>
<reference evidence="1 2" key="1">
    <citation type="submission" date="2016-03" db="EMBL/GenBank/DDBJ databases">
        <authorList>
            <person name="Ploux O."/>
        </authorList>
    </citation>
    <scope>NUCLEOTIDE SEQUENCE [LARGE SCALE GENOMIC DNA]</scope>
    <source>
        <strain evidence="1 2">R-45370</strain>
    </source>
</reference>
<organism evidence="1 2">
    <name type="scientific">Methylomonas lenta</name>
    <dbReference type="NCBI Taxonomy" id="980561"/>
    <lineage>
        <taxon>Bacteria</taxon>
        <taxon>Pseudomonadati</taxon>
        <taxon>Pseudomonadota</taxon>
        <taxon>Gammaproteobacteria</taxon>
        <taxon>Methylococcales</taxon>
        <taxon>Methylococcaceae</taxon>
        <taxon>Methylomonas</taxon>
    </lineage>
</organism>
<evidence type="ECO:0008006" key="3">
    <source>
        <dbReference type="Google" id="ProtNLM"/>
    </source>
</evidence>
<gene>
    <name evidence="1" type="ORF">A1359_04110</name>
</gene>
<comment type="caution">
    <text evidence="1">The sequence shown here is derived from an EMBL/GenBank/DDBJ whole genome shotgun (WGS) entry which is preliminary data.</text>
</comment>
<dbReference type="Proteomes" id="UP000078476">
    <property type="component" value="Unassembled WGS sequence"/>
</dbReference>
<evidence type="ECO:0000313" key="1">
    <source>
        <dbReference type="EMBL" id="OAI18761.1"/>
    </source>
</evidence>